<keyword evidence="2" id="KW-1185">Reference proteome</keyword>
<name>A0AAJ0MEU1_9PEZI</name>
<evidence type="ECO:0000313" key="1">
    <source>
        <dbReference type="EMBL" id="KAK3353871.1"/>
    </source>
</evidence>
<proteinExistence type="predicted"/>
<dbReference type="EMBL" id="JAUIQD010000004">
    <property type="protein sequence ID" value="KAK3353871.1"/>
    <property type="molecule type" value="Genomic_DNA"/>
</dbReference>
<sequence length="203" mass="23133">MDYEAATRDTHSPLDPVGHDKNFLYRLYPKAYDLRHDSDRWDYKVELPEHVLAFQNAEGKEEFAFLQLGKLEYTIDGPAHWPKTEDGTEDDAAAEKLSWKDTGFNLVARVGPHGGHIDGVYAVFNMHVEDNFTGDTYTHSPSDDKWGRLPNPLDEEQFFCARLADKLGGFCGCHLVCWGQIAFYKPVPLVMLSKDRLVIDLLQ</sequence>
<dbReference type="AlphaFoldDB" id="A0AAJ0MEU1"/>
<reference evidence="1" key="1">
    <citation type="journal article" date="2023" name="Mol. Phylogenet. Evol.">
        <title>Genome-scale phylogeny and comparative genomics of the fungal order Sordariales.</title>
        <authorList>
            <person name="Hensen N."/>
            <person name="Bonometti L."/>
            <person name="Westerberg I."/>
            <person name="Brannstrom I.O."/>
            <person name="Guillou S."/>
            <person name="Cros-Aarteil S."/>
            <person name="Calhoun S."/>
            <person name="Haridas S."/>
            <person name="Kuo A."/>
            <person name="Mondo S."/>
            <person name="Pangilinan J."/>
            <person name="Riley R."/>
            <person name="LaButti K."/>
            <person name="Andreopoulos B."/>
            <person name="Lipzen A."/>
            <person name="Chen C."/>
            <person name="Yan M."/>
            <person name="Daum C."/>
            <person name="Ng V."/>
            <person name="Clum A."/>
            <person name="Steindorff A."/>
            <person name="Ohm R.A."/>
            <person name="Martin F."/>
            <person name="Silar P."/>
            <person name="Natvig D.O."/>
            <person name="Lalanne C."/>
            <person name="Gautier V."/>
            <person name="Ament-Velasquez S.L."/>
            <person name="Kruys A."/>
            <person name="Hutchinson M.I."/>
            <person name="Powell A.J."/>
            <person name="Barry K."/>
            <person name="Miller A.N."/>
            <person name="Grigoriev I.V."/>
            <person name="Debuchy R."/>
            <person name="Gladieux P."/>
            <person name="Hiltunen Thoren M."/>
            <person name="Johannesson H."/>
        </authorList>
    </citation>
    <scope>NUCLEOTIDE SEQUENCE</scope>
    <source>
        <strain evidence="1">CBS 955.72</strain>
    </source>
</reference>
<organism evidence="1 2">
    <name type="scientific">Lasiosphaeria hispida</name>
    <dbReference type="NCBI Taxonomy" id="260671"/>
    <lineage>
        <taxon>Eukaryota</taxon>
        <taxon>Fungi</taxon>
        <taxon>Dikarya</taxon>
        <taxon>Ascomycota</taxon>
        <taxon>Pezizomycotina</taxon>
        <taxon>Sordariomycetes</taxon>
        <taxon>Sordariomycetidae</taxon>
        <taxon>Sordariales</taxon>
        <taxon>Lasiosphaeriaceae</taxon>
        <taxon>Lasiosphaeria</taxon>
    </lineage>
</organism>
<protein>
    <submittedName>
        <fullName evidence="1">Uncharacterized protein</fullName>
    </submittedName>
</protein>
<evidence type="ECO:0000313" key="2">
    <source>
        <dbReference type="Proteomes" id="UP001275084"/>
    </source>
</evidence>
<reference evidence="1" key="2">
    <citation type="submission" date="2023-06" db="EMBL/GenBank/DDBJ databases">
        <authorList>
            <consortium name="Lawrence Berkeley National Laboratory"/>
            <person name="Haridas S."/>
            <person name="Hensen N."/>
            <person name="Bonometti L."/>
            <person name="Westerberg I."/>
            <person name="Brannstrom I.O."/>
            <person name="Guillou S."/>
            <person name="Cros-Aarteil S."/>
            <person name="Calhoun S."/>
            <person name="Kuo A."/>
            <person name="Mondo S."/>
            <person name="Pangilinan J."/>
            <person name="Riley R."/>
            <person name="Labutti K."/>
            <person name="Andreopoulos B."/>
            <person name="Lipzen A."/>
            <person name="Chen C."/>
            <person name="Yanf M."/>
            <person name="Daum C."/>
            <person name="Ng V."/>
            <person name="Clum A."/>
            <person name="Steindorff A."/>
            <person name="Ohm R."/>
            <person name="Martin F."/>
            <person name="Silar P."/>
            <person name="Natvig D."/>
            <person name="Lalanne C."/>
            <person name="Gautier V."/>
            <person name="Ament-Velasquez S.L."/>
            <person name="Kruys A."/>
            <person name="Hutchinson M.I."/>
            <person name="Powell A.J."/>
            <person name="Barry K."/>
            <person name="Miller A.N."/>
            <person name="Grigoriev I.V."/>
            <person name="Debuchy R."/>
            <person name="Gladieux P."/>
            <person name="Thoren M.H."/>
            <person name="Johannesson H."/>
        </authorList>
    </citation>
    <scope>NUCLEOTIDE SEQUENCE</scope>
    <source>
        <strain evidence="1">CBS 955.72</strain>
    </source>
</reference>
<dbReference type="Proteomes" id="UP001275084">
    <property type="component" value="Unassembled WGS sequence"/>
</dbReference>
<accession>A0AAJ0MEU1</accession>
<gene>
    <name evidence="1" type="ORF">B0T25DRAFT_569058</name>
</gene>
<comment type="caution">
    <text evidence="1">The sequence shown here is derived from an EMBL/GenBank/DDBJ whole genome shotgun (WGS) entry which is preliminary data.</text>
</comment>